<dbReference type="Proteomes" id="UP000295680">
    <property type="component" value="Unassembled WGS sequence"/>
</dbReference>
<evidence type="ECO:0000313" key="3">
    <source>
        <dbReference type="Proteomes" id="UP000295680"/>
    </source>
</evidence>
<keyword evidence="1" id="KW-0472">Membrane</keyword>
<name>A0A4R2K6Z9_9PSEU</name>
<feature type="transmembrane region" description="Helical" evidence="1">
    <location>
        <begin position="46"/>
        <end position="68"/>
    </location>
</feature>
<comment type="caution">
    <text evidence="2">The sequence shown here is derived from an EMBL/GenBank/DDBJ whole genome shotgun (WGS) entry which is preliminary data.</text>
</comment>
<evidence type="ECO:0000256" key="1">
    <source>
        <dbReference type="SAM" id="Phobius"/>
    </source>
</evidence>
<keyword evidence="1" id="KW-0812">Transmembrane</keyword>
<dbReference type="EMBL" id="SLWS01000002">
    <property type="protein sequence ID" value="TCO62125.1"/>
    <property type="molecule type" value="Genomic_DNA"/>
</dbReference>
<feature type="transmembrane region" description="Helical" evidence="1">
    <location>
        <begin position="88"/>
        <end position="109"/>
    </location>
</feature>
<dbReference type="OrthoDB" id="4305082at2"/>
<organism evidence="2 3">
    <name type="scientific">Actinocrispum wychmicini</name>
    <dbReference type="NCBI Taxonomy" id="1213861"/>
    <lineage>
        <taxon>Bacteria</taxon>
        <taxon>Bacillati</taxon>
        <taxon>Actinomycetota</taxon>
        <taxon>Actinomycetes</taxon>
        <taxon>Pseudonocardiales</taxon>
        <taxon>Pseudonocardiaceae</taxon>
        <taxon>Actinocrispum</taxon>
    </lineage>
</organism>
<keyword evidence="1" id="KW-1133">Transmembrane helix</keyword>
<feature type="transmembrane region" description="Helical" evidence="1">
    <location>
        <begin position="162"/>
        <end position="180"/>
    </location>
</feature>
<feature type="transmembrane region" description="Helical" evidence="1">
    <location>
        <begin position="121"/>
        <end position="142"/>
    </location>
</feature>
<dbReference type="AlphaFoldDB" id="A0A4R2K6Z9"/>
<dbReference type="Gene3D" id="3.30.565.10">
    <property type="entry name" value="Histidine kinase-like ATPase, C-terminal domain"/>
    <property type="match status" value="1"/>
</dbReference>
<protein>
    <submittedName>
        <fullName evidence="2">Uncharacterized protein</fullName>
    </submittedName>
</protein>
<keyword evidence="3" id="KW-1185">Reference proteome</keyword>
<dbReference type="RefSeq" id="WP_132113663.1">
    <property type="nucleotide sequence ID" value="NZ_SLWS01000002.1"/>
</dbReference>
<dbReference type="SUPFAM" id="SSF55874">
    <property type="entry name" value="ATPase domain of HSP90 chaperone/DNA topoisomerase II/histidine kinase"/>
    <property type="match status" value="1"/>
</dbReference>
<evidence type="ECO:0000313" key="2">
    <source>
        <dbReference type="EMBL" id="TCO62125.1"/>
    </source>
</evidence>
<dbReference type="InterPro" id="IPR036890">
    <property type="entry name" value="HATPase_C_sf"/>
</dbReference>
<reference evidence="2 3" key="1">
    <citation type="submission" date="2019-03" db="EMBL/GenBank/DDBJ databases">
        <title>Genomic Encyclopedia of Type Strains, Phase IV (KMG-IV): sequencing the most valuable type-strain genomes for metagenomic binning, comparative biology and taxonomic classification.</title>
        <authorList>
            <person name="Goeker M."/>
        </authorList>
    </citation>
    <scope>NUCLEOTIDE SEQUENCE [LARGE SCALE GENOMIC DNA]</scope>
    <source>
        <strain evidence="2 3">DSM 45934</strain>
    </source>
</reference>
<sequence length="430" mass="46712">MFSTAVRAAGPIWRAGCWIRTLLLAGMWTTLLAATAGDALRGAAQLLLATAAVMLAFAHLSAEALARLGRIPGLTRLVDHLASTSGRATVDASGLLEGAGAFLATWLYVGPFPLVSLPTGVRILGVTLAVLYVWEAVLQAVIDPGWYSTKFPPPRGMRRFRVLIPVILCAIVLATVFPYNDVAGRVPLPVVLVLSALPLLYYPIRGAFDVLLRASVSHARSSYVIQCQETSIDLHSQVKNSATLLQRYVDESDPVIEEVRSLTREVMMRVEELRRDVLATGERSGPRSFSQLWETVLRIVPSPRRGCCVLNEGSAALVLSAADYQIARRVLPDLVTNALNAGANLVHVNCVLDDECTRVRVADDGEGPAQAPDHTPHSSLGLLHTRLSMMDGGIAWNRAGIETVVEAHWRSQGHDGVTRLRSGDGWWRER</sequence>
<feature type="transmembrane region" description="Helical" evidence="1">
    <location>
        <begin position="186"/>
        <end position="204"/>
    </location>
</feature>
<proteinExistence type="predicted"/>
<accession>A0A4R2K6Z9</accession>
<gene>
    <name evidence="2" type="ORF">EV192_102262</name>
</gene>